<protein>
    <recommendedName>
        <fullName evidence="2">Antitoxin-like ribbon-helix-helix domain-containing protein</fullName>
    </recommendedName>
</protein>
<evidence type="ECO:0000259" key="2">
    <source>
        <dbReference type="Pfam" id="PF20605"/>
    </source>
</evidence>
<feature type="domain" description="Antitoxin-like ribbon-helix-helix" evidence="2">
    <location>
        <begin position="52"/>
        <end position="99"/>
    </location>
</feature>
<reference evidence="3 4" key="1">
    <citation type="submission" date="2014-11" db="EMBL/GenBank/DDBJ databases">
        <title>Whole genome shotgun sequence of Sphingomonas parapaucimobilis NBRC 15100.</title>
        <authorList>
            <person name="Katano-Makiyama Y."/>
            <person name="Hosoyama A."/>
            <person name="Hashimoto M."/>
            <person name="Hosoyama Y."/>
            <person name="Noguchi M."/>
            <person name="Numata M."/>
            <person name="Tsuchikane K."/>
            <person name="Hirakata S."/>
            <person name="Uohara A."/>
            <person name="Shimodaira J."/>
            <person name="Ohji S."/>
            <person name="Ichikawa N."/>
            <person name="Kimura A."/>
            <person name="Yamazoe A."/>
            <person name="Fujita N."/>
        </authorList>
    </citation>
    <scope>NUCLEOTIDE SEQUENCE [LARGE SCALE GENOMIC DNA]</scope>
    <source>
        <strain evidence="3 4">NBRC 15100</strain>
    </source>
</reference>
<dbReference type="Proteomes" id="UP000032305">
    <property type="component" value="Unassembled WGS sequence"/>
</dbReference>
<sequence length="107" mass="11486">MHTCKCEGLIMAKRTSLLGPAVASPSPREPEPDHQPAPSASPSSVGRSSGKRPGKYHLGAYFDPADPTAEAFRVLAARTRRSHQDLLAEAISELVAKYDADKQFGRA</sequence>
<evidence type="ECO:0000256" key="1">
    <source>
        <dbReference type="SAM" id="MobiDB-lite"/>
    </source>
</evidence>
<comment type="caution">
    <text evidence="3">The sequence shown here is derived from an EMBL/GenBank/DDBJ whole genome shotgun (WGS) entry which is preliminary data.</text>
</comment>
<dbReference type="AlphaFoldDB" id="A0A0A1WCC3"/>
<evidence type="ECO:0000313" key="3">
    <source>
        <dbReference type="EMBL" id="GAM02817.1"/>
    </source>
</evidence>
<dbReference type="InterPro" id="IPR046765">
    <property type="entry name" value="Antitox_RHH"/>
</dbReference>
<dbReference type="EMBL" id="BBPI01000099">
    <property type="protein sequence ID" value="GAM02817.1"/>
    <property type="molecule type" value="Genomic_DNA"/>
</dbReference>
<name>A0A0A1WCC3_9SPHN</name>
<feature type="compositionally biased region" description="Low complexity" evidence="1">
    <location>
        <begin position="36"/>
        <end position="48"/>
    </location>
</feature>
<dbReference type="eggNOG" id="ENOG5030V39">
    <property type="taxonomic scope" value="Bacteria"/>
</dbReference>
<accession>A0A0A1WCC3</accession>
<dbReference type="Pfam" id="PF20605">
    <property type="entry name" value="Antitox_RHH"/>
    <property type="match status" value="1"/>
</dbReference>
<proteinExistence type="predicted"/>
<feature type="region of interest" description="Disordered" evidence="1">
    <location>
        <begin position="17"/>
        <end position="60"/>
    </location>
</feature>
<evidence type="ECO:0000313" key="4">
    <source>
        <dbReference type="Proteomes" id="UP000032305"/>
    </source>
</evidence>
<gene>
    <name evidence="3" type="ORF">SP5_099_00320</name>
</gene>
<organism evidence="3 4">
    <name type="scientific">Sphingomonas parapaucimobilis NBRC 15100</name>
    <dbReference type="NCBI Taxonomy" id="1219049"/>
    <lineage>
        <taxon>Bacteria</taxon>
        <taxon>Pseudomonadati</taxon>
        <taxon>Pseudomonadota</taxon>
        <taxon>Alphaproteobacteria</taxon>
        <taxon>Sphingomonadales</taxon>
        <taxon>Sphingomonadaceae</taxon>
        <taxon>Sphingomonas</taxon>
    </lineage>
</organism>
<keyword evidence="4" id="KW-1185">Reference proteome</keyword>